<dbReference type="SUPFAM" id="SSF52540">
    <property type="entry name" value="P-loop containing nucleoside triphosphate hydrolases"/>
    <property type="match status" value="2"/>
</dbReference>
<protein>
    <recommendedName>
        <fullName evidence="1">non-specific serine/threonine protein kinase</fullName>
        <ecNumber evidence="1">2.7.11.1</ecNumber>
    </recommendedName>
</protein>
<keyword evidence="2" id="KW-0597">Phosphoprotein</keyword>
<reference evidence="8" key="1">
    <citation type="submission" date="2023-08" db="EMBL/GenBank/DDBJ databases">
        <title>Functional and genomic diversity of the sorghum phyllosphere microbiome.</title>
        <authorList>
            <person name="Shade A."/>
        </authorList>
    </citation>
    <scope>NUCLEOTIDE SEQUENCE</scope>
    <source>
        <strain evidence="8">SORGH_AS_0201</strain>
    </source>
</reference>
<gene>
    <name evidence="8" type="ORF">QE440_004010</name>
</gene>
<dbReference type="PANTHER" id="PTHR42926">
    <property type="match status" value="1"/>
</dbReference>
<dbReference type="GO" id="GO:0016787">
    <property type="term" value="F:hydrolase activity"/>
    <property type="evidence" value="ECO:0007669"/>
    <property type="project" value="UniProtKB-KW"/>
</dbReference>
<accession>A0AAJ2BKX0</accession>
<dbReference type="InterPro" id="IPR030665">
    <property type="entry name" value="KaiC"/>
</dbReference>
<name>A0AAJ2BKX0_9PSED</name>
<dbReference type="PIRSF" id="PIRSF039117">
    <property type="entry name" value="KaiC"/>
    <property type="match status" value="1"/>
</dbReference>
<dbReference type="Proteomes" id="UP001268036">
    <property type="component" value="Unassembled WGS sequence"/>
</dbReference>
<evidence type="ECO:0000256" key="1">
    <source>
        <dbReference type="ARBA" id="ARBA00012513"/>
    </source>
</evidence>
<organism evidence="8 9">
    <name type="scientific">Pseudomonas oryzihabitans</name>
    <dbReference type="NCBI Taxonomy" id="47885"/>
    <lineage>
        <taxon>Bacteria</taxon>
        <taxon>Pseudomonadati</taxon>
        <taxon>Pseudomonadota</taxon>
        <taxon>Gammaproteobacteria</taxon>
        <taxon>Pseudomonadales</taxon>
        <taxon>Pseudomonadaceae</taxon>
        <taxon>Pseudomonas</taxon>
    </lineage>
</organism>
<dbReference type="InterPro" id="IPR014774">
    <property type="entry name" value="KaiC-like_dom"/>
</dbReference>
<evidence type="ECO:0000259" key="7">
    <source>
        <dbReference type="PROSITE" id="PS51146"/>
    </source>
</evidence>
<dbReference type="SMART" id="SM00382">
    <property type="entry name" value="AAA"/>
    <property type="match status" value="2"/>
</dbReference>
<dbReference type="RefSeq" id="WP_309761233.1">
    <property type="nucleotide sequence ID" value="NZ_JAVJAF010000001.1"/>
</dbReference>
<evidence type="ECO:0000256" key="2">
    <source>
        <dbReference type="ARBA" id="ARBA00022553"/>
    </source>
</evidence>
<dbReference type="PROSITE" id="PS51146">
    <property type="entry name" value="KAIC"/>
    <property type="match status" value="2"/>
</dbReference>
<keyword evidence="5" id="KW-0418">Kinase</keyword>
<sequence>MNQLERVVTGIQGLDEILKGGLVAGASYVIQGRPGSGKSIMANQIAFNHVRDGGRVLFATMLSETHERMFQFFSTLDFFDRSCIGDQVQYLSAFDTMEGEGLDEVVRLLRREISRQKASLLVVDGLLNARSRAETPIDTKKFIAELQGHAAFAGCTVIFLTSARLEDGSPEHTMVDGVLDLHEEEIGSRTIRRLALRKTRGSGALPGFHEFTISNAGITVFPRLETLYRDPSAGSSYRVSNQRVTSGITSLDTMVDQGLPESSTTLIIGPSGSGKTSISLNFLAACTPEEPGLMFGFYEPLERLHLKADSLGLDLASRVKEGAVHVHWQPTTELRIDEVGLKLLALIQEHGIKRLVIDSLGAIARFAIPQGRLIEYFSALLNELRTQGVTVLATWELRDVFGADIAAPAPELSSMVDNLILLRFVEAEAEIKRVLSILKVRDSLYDPSLRELVMGHSGIELKKAFKDMVKVLSGSAMPSAQP</sequence>
<comment type="caution">
    <text evidence="8">The sequence shown here is derived from an EMBL/GenBank/DDBJ whole genome shotgun (WGS) entry which is preliminary data.</text>
</comment>
<dbReference type="EC" id="2.7.11.1" evidence="1"/>
<evidence type="ECO:0000256" key="5">
    <source>
        <dbReference type="ARBA" id="ARBA00022777"/>
    </source>
</evidence>
<dbReference type="AlphaFoldDB" id="A0AAJ2BKX0"/>
<evidence type="ECO:0000313" key="8">
    <source>
        <dbReference type="EMBL" id="MDR6236269.1"/>
    </source>
</evidence>
<dbReference type="Pfam" id="PF06745">
    <property type="entry name" value="ATPase"/>
    <property type="match status" value="2"/>
</dbReference>
<proteinExistence type="predicted"/>
<keyword evidence="4" id="KW-0677">Repeat</keyword>
<feature type="domain" description="KaiC" evidence="7">
    <location>
        <begin position="242"/>
        <end position="475"/>
    </location>
</feature>
<dbReference type="EMBL" id="JAVJAF010000001">
    <property type="protein sequence ID" value="MDR6236269.1"/>
    <property type="molecule type" value="Genomic_DNA"/>
</dbReference>
<feature type="domain" description="KaiC" evidence="7">
    <location>
        <begin position="5"/>
        <end position="234"/>
    </location>
</feature>
<keyword evidence="6" id="KW-0378">Hydrolase</keyword>
<dbReference type="CDD" id="cd01124">
    <property type="entry name" value="KaiC-like"/>
    <property type="match status" value="1"/>
</dbReference>
<dbReference type="GO" id="GO:0004674">
    <property type="term" value="F:protein serine/threonine kinase activity"/>
    <property type="evidence" value="ECO:0007669"/>
    <property type="project" value="UniProtKB-EC"/>
</dbReference>
<keyword evidence="3" id="KW-0808">Transferase</keyword>
<dbReference type="InterPro" id="IPR010624">
    <property type="entry name" value="KaiC_dom"/>
</dbReference>
<evidence type="ECO:0000256" key="3">
    <source>
        <dbReference type="ARBA" id="ARBA00022679"/>
    </source>
</evidence>
<evidence type="ECO:0000313" key="9">
    <source>
        <dbReference type="Proteomes" id="UP001268036"/>
    </source>
</evidence>
<dbReference type="InterPro" id="IPR027417">
    <property type="entry name" value="P-loop_NTPase"/>
</dbReference>
<evidence type="ECO:0000256" key="4">
    <source>
        <dbReference type="ARBA" id="ARBA00022737"/>
    </source>
</evidence>
<dbReference type="PANTHER" id="PTHR42926:SF1">
    <property type="entry name" value="CIRCADIAN CLOCK OSCILLATOR PROTEIN KAIC 1"/>
    <property type="match status" value="1"/>
</dbReference>
<dbReference type="Gene3D" id="3.40.50.300">
    <property type="entry name" value="P-loop containing nucleotide triphosphate hydrolases"/>
    <property type="match status" value="2"/>
</dbReference>
<dbReference type="InterPro" id="IPR003593">
    <property type="entry name" value="AAA+_ATPase"/>
</dbReference>
<dbReference type="InterPro" id="IPR051347">
    <property type="entry name" value="Circadian_clock_KaiC-rel"/>
</dbReference>
<dbReference type="GO" id="GO:0005524">
    <property type="term" value="F:ATP binding"/>
    <property type="evidence" value="ECO:0007669"/>
    <property type="project" value="InterPro"/>
</dbReference>
<evidence type="ECO:0000256" key="6">
    <source>
        <dbReference type="ARBA" id="ARBA00022801"/>
    </source>
</evidence>